<evidence type="ECO:0000256" key="1">
    <source>
        <dbReference type="SAM" id="MobiDB-lite"/>
    </source>
</evidence>
<reference evidence="2" key="1">
    <citation type="journal article" date="2014" name="Int. J. Syst. Evol. Microbiol.">
        <title>Complete genome sequence of Corynebacterium casei LMG S-19264T (=DSM 44701T), isolated from a smear-ripened cheese.</title>
        <authorList>
            <consortium name="US DOE Joint Genome Institute (JGI-PGF)"/>
            <person name="Walter F."/>
            <person name="Albersmeier A."/>
            <person name="Kalinowski J."/>
            <person name="Ruckert C."/>
        </authorList>
    </citation>
    <scope>NUCLEOTIDE SEQUENCE</scope>
    <source>
        <strain evidence="2">VKM B-2222</strain>
    </source>
</reference>
<protein>
    <submittedName>
        <fullName evidence="2">Uncharacterized protein</fullName>
    </submittedName>
</protein>
<organism evidence="2 3">
    <name type="scientific">Paracoccus kondratievae</name>
    <dbReference type="NCBI Taxonomy" id="135740"/>
    <lineage>
        <taxon>Bacteria</taxon>
        <taxon>Pseudomonadati</taxon>
        <taxon>Pseudomonadota</taxon>
        <taxon>Alphaproteobacteria</taxon>
        <taxon>Rhodobacterales</taxon>
        <taxon>Paracoccaceae</taxon>
        <taxon>Paracoccus</taxon>
    </lineage>
</organism>
<dbReference type="Proteomes" id="UP001143349">
    <property type="component" value="Unassembled WGS sequence"/>
</dbReference>
<comment type="caution">
    <text evidence="2">The sequence shown here is derived from an EMBL/GenBank/DDBJ whole genome shotgun (WGS) entry which is preliminary data.</text>
</comment>
<sequence>MAATSAETAKPGKTSARRLREGNMEVIIVITTMQGRDPREACRTGKFDMGKPGPAAPAAFGPGRVRAP</sequence>
<gene>
    <name evidence="2" type="ORF">GCM10017635_23060</name>
</gene>
<evidence type="ECO:0000313" key="2">
    <source>
        <dbReference type="EMBL" id="GLK64835.1"/>
    </source>
</evidence>
<dbReference type="EMBL" id="BSFH01000030">
    <property type="protein sequence ID" value="GLK64835.1"/>
    <property type="molecule type" value="Genomic_DNA"/>
</dbReference>
<dbReference type="AlphaFoldDB" id="A0AAD3P0P3"/>
<reference evidence="2" key="2">
    <citation type="submission" date="2023-01" db="EMBL/GenBank/DDBJ databases">
        <authorList>
            <person name="Sun Q."/>
            <person name="Evtushenko L."/>
        </authorList>
    </citation>
    <scope>NUCLEOTIDE SEQUENCE</scope>
    <source>
        <strain evidence="2">VKM B-2222</strain>
    </source>
</reference>
<feature type="region of interest" description="Disordered" evidence="1">
    <location>
        <begin position="1"/>
        <end position="20"/>
    </location>
</feature>
<keyword evidence="3" id="KW-1185">Reference proteome</keyword>
<evidence type="ECO:0000313" key="3">
    <source>
        <dbReference type="Proteomes" id="UP001143349"/>
    </source>
</evidence>
<feature type="compositionally biased region" description="Low complexity" evidence="1">
    <location>
        <begin position="50"/>
        <end position="68"/>
    </location>
</feature>
<feature type="region of interest" description="Disordered" evidence="1">
    <location>
        <begin position="43"/>
        <end position="68"/>
    </location>
</feature>
<proteinExistence type="predicted"/>
<name>A0AAD3P0P3_9RHOB</name>
<accession>A0AAD3P0P3</accession>